<evidence type="ECO:0000256" key="4">
    <source>
        <dbReference type="ARBA" id="ARBA00022840"/>
    </source>
</evidence>
<protein>
    <submittedName>
        <fullName evidence="6">Bacitracin transport ATP-binding protein BcrA</fullName>
    </submittedName>
</protein>
<dbReference type="InterPro" id="IPR003593">
    <property type="entry name" value="AAA+_ATPase"/>
</dbReference>
<gene>
    <name evidence="6" type="primary">bcrA</name>
    <name evidence="6" type="ORF">JEOSCH030_01382</name>
</gene>
<dbReference type="Gene3D" id="3.40.50.300">
    <property type="entry name" value="P-loop containing nucleotide triphosphate hydrolases"/>
    <property type="match status" value="1"/>
</dbReference>
<dbReference type="PROSITE" id="PS50893">
    <property type="entry name" value="ABC_TRANSPORTER_2"/>
    <property type="match status" value="1"/>
</dbReference>
<sequence>MELLNVSKKYGGNYVLENATFDLNPGVTGLIGRNGAGKTTVMKIICEIIQKHEGRVNRGENFTVGYLIEEPKLYRHKSGWYNIKYFSSVYKSAADKAYIDYLVDALDMRGYLKRKVGKYSMGMRQKLGLVIAMLNKPKYLILDEPTNGMDPDGSIDVLKIIQEFSRKFDISVLISSHKLEDIEMIADDILFIEKGRLSEKVLINELKSGTYIEFIFDEDEARQAFEILSESVQDLELKGNVVRMSYNGDFSMYLERIAKSGLFPVDMNKKTTSLKDYYFKMIDQGEVK</sequence>
<keyword evidence="7" id="KW-1185">Reference proteome</keyword>
<feature type="domain" description="ABC transporter" evidence="5">
    <location>
        <begin position="1"/>
        <end position="219"/>
    </location>
</feature>
<proteinExistence type="inferred from homology"/>
<dbReference type="PANTHER" id="PTHR43335">
    <property type="entry name" value="ABC TRANSPORTER, ATP-BINDING PROTEIN"/>
    <property type="match status" value="1"/>
</dbReference>
<evidence type="ECO:0000256" key="3">
    <source>
        <dbReference type="ARBA" id="ARBA00022741"/>
    </source>
</evidence>
<dbReference type="SMART" id="SM00382">
    <property type="entry name" value="AAA"/>
    <property type="match status" value="1"/>
</dbReference>
<dbReference type="RefSeq" id="WP_186088101.1">
    <property type="nucleotide sequence ID" value="NZ_BMDB01000001.1"/>
</dbReference>
<evidence type="ECO:0000259" key="5">
    <source>
        <dbReference type="PROSITE" id="PS50893"/>
    </source>
</evidence>
<dbReference type="AlphaFoldDB" id="A0A6V7RI94"/>
<evidence type="ECO:0000256" key="2">
    <source>
        <dbReference type="ARBA" id="ARBA00022448"/>
    </source>
</evidence>
<evidence type="ECO:0000256" key="1">
    <source>
        <dbReference type="ARBA" id="ARBA00005417"/>
    </source>
</evidence>
<organism evidence="6 7">
    <name type="scientific">Phocicoccus schoeneichii</name>
    <dbReference type="NCBI Taxonomy" id="1812261"/>
    <lineage>
        <taxon>Bacteria</taxon>
        <taxon>Bacillati</taxon>
        <taxon>Bacillota</taxon>
        <taxon>Bacilli</taxon>
        <taxon>Bacillales</taxon>
        <taxon>Salinicoccaceae</taxon>
        <taxon>Phocicoccus</taxon>
    </lineage>
</organism>
<reference evidence="6 7" key="1">
    <citation type="submission" date="2020-07" db="EMBL/GenBank/DDBJ databases">
        <authorList>
            <person name="Criscuolo A."/>
        </authorList>
    </citation>
    <scope>NUCLEOTIDE SEQUENCE [LARGE SCALE GENOMIC DNA]</scope>
    <source>
        <strain evidence="7">CIP 111030</strain>
    </source>
</reference>
<dbReference type="EMBL" id="CAJEWE010000010">
    <property type="protein sequence ID" value="CAD2077755.1"/>
    <property type="molecule type" value="Genomic_DNA"/>
</dbReference>
<comment type="caution">
    <text evidence="6">The sequence shown here is derived from an EMBL/GenBank/DDBJ whole genome shotgun (WGS) entry which is preliminary data.</text>
</comment>
<keyword evidence="3" id="KW-0547">Nucleotide-binding</keyword>
<dbReference type="InterPro" id="IPR027417">
    <property type="entry name" value="P-loop_NTPase"/>
</dbReference>
<dbReference type="GO" id="GO:0016887">
    <property type="term" value="F:ATP hydrolysis activity"/>
    <property type="evidence" value="ECO:0007669"/>
    <property type="project" value="InterPro"/>
</dbReference>
<keyword evidence="2" id="KW-0813">Transport</keyword>
<name>A0A6V7RI94_9BACL</name>
<dbReference type="Proteomes" id="UP000521032">
    <property type="component" value="Unassembled WGS sequence"/>
</dbReference>
<accession>A0A6V7RI94</accession>
<dbReference type="InterPro" id="IPR003439">
    <property type="entry name" value="ABC_transporter-like_ATP-bd"/>
</dbReference>
<keyword evidence="4 6" id="KW-0067">ATP-binding</keyword>
<dbReference type="SUPFAM" id="SSF52540">
    <property type="entry name" value="P-loop containing nucleoside triphosphate hydrolases"/>
    <property type="match status" value="1"/>
</dbReference>
<evidence type="ECO:0000313" key="7">
    <source>
        <dbReference type="Proteomes" id="UP000521032"/>
    </source>
</evidence>
<dbReference type="Pfam" id="PF00005">
    <property type="entry name" value="ABC_tran"/>
    <property type="match status" value="1"/>
</dbReference>
<evidence type="ECO:0000313" key="6">
    <source>
        <dbReference type="EMBL" id="CAD2077755.1"/>
    </source>
</evidence>
<comment type="similarity">
    <text evidence="1">Belongs to the ABC transporter superfamily.</text>
</comment>
<dbReference type="GO" id="GO:0005524">
    <property type="term" value="F:ATP binding"/>
    <property type="evidence" value="ECO:0007669"/>
    <property type="project" value="UniProtKB-KW"/>
</dbReference>